<organism evidence="3 4">
    <name type="scientific">Paraphoma chrysanthemicola</name>
    <dbReference type="NCBI Taxonomy" id="798071"/>
    <lineage>
        <taxon>Eukaryota</taxon>
        <taxon>Fungi</taxon>
        <taxon>Dikarya</taxon>
        <taxon>Ascomycota</taxon>
        <taxon>Pezizomycotina</taxon>
        <taxon>Dothideomycetes</taxon>
        <taxon>Pleosporomycetidae</taxon>
        <taxon>Pleosporales</taxon>
        <taxon>Pleosporineae</taxon>
        <taxon>Phaeosphaeriaceae</taxon>
        <taxon>Paraphoma</taxon>
    </lineage>
</organism>
<name>A0A8K0VX88_9PLEO</name>
<feature type="transmembrane region" description="Helical" evidence="2">
    <location>
        <begin position="29"/>
        <end position="50"/>
    </location>
</feature>
<feature type="region of interest" description="Disordered" evidence="1">
    <location>
        <begin position="1"/>
        <end position="21"/>
    </location>
</feature>
<dbReference type="EMBL" id="JAGMVJ010000012">
    <property type="protein sequence ID" value="KAH7084350.1"/>
    <property type="molecule type" value="Genomic_DNA"/>
</dbReference>
<comment type="caution">
    <text evidence="3">The sequence shown here is derived from an EMBL/GenBank/DDBJ whole genome shotgun (WGS) entry which is preliminary data.</text>
</comment>
<keyword evidence="2" id="KW-0812">Transmembrane</keyword>
<evidence type="ECO:0000313" key="3">
    <source>
        <dbReference type="EMBL" id="KAH7084350.1"/>
    </source>
</evidence>
<evidence type="ECO:0000313" key="4">
    <source>
        <dbReference type="Proteomes" id="UP000813461"/>
    </source>
</evidence>
<sequence>MPPQTPGAANAAKPTQNPPKPTTRYLRTAFRVIAALCTVTLSCLAVVWGIKSYNATQFGNLLQQQESCRQHPRDVVLQAKPICQEMRMAGDFDPPAKRDSNQPHQSAFVLIAQPSWIVLYEWLKTSARYLYDTCGRYLISFGVMLIMPREDRLGSNWKIRILAHGIFFAAMVDIIQLSTIDFPPSSAVVLWTTFMLVYILTEHKSSPWARWIAECFSARE</sequence>
<dbReference type="Proteomes" id="UP000813461">
    <property type="component" value="Unassembled WGS sequence"/>
</dbReference>
<gene>
    <name evidence="3" type="ORF">FB567DRAFT_80004</name>
</gene>
<dbReference type="AlphaFoldDB" id="A0A8K0VX88"/>
<keyword evidence="4" id="KW-1185">Reference proteome</keyword>
<accession>A0A8K0VX88</accession>
<protein>
    <submittedName>
        <fullName evidence="3">Uncharacterized protein</fullName>
    </submittedName>
</protein>
<evidence type="ECO:0000256" key="1">
    <source>
        <dbReference type="SAM" id="MobiDB-lite"/>
    </source>
</evidence>
<keyword evidence="2" id="KW-0472">Membrane</keyword>
<evidence type="ECO:0000256" key="2">
    <source>
        <dbReference type="SAM" id="Phobius"/>
    </source>
</evidence>
<keyword evidence="2" id="KW-1133">Transmembrane helix</keyword>
<proteinExistence type="predicted"/>
<feature type="transmembrane region" description="Helical" evidence="2">
    <location>
        <begin position="159"/>
        <end position="178"/>
    </location>
</feature>
<dbReference type="OrthoDB" id="5430089at2759"/>
<feature type="transmembrane region" description="Helical" evidence="2">
    <location>
        <begin position="184"/>
        <end position="201"/>
    </location>
</feature>
<reference evidence="3" key="1">
    <citation type="journal article" date="2021" name="Nat. Commun.">
        <title>Genetic determinants of endophytism in the Arabidopsis root mycobiome.</title>
        <authorList>
            <person name="Mesny F."/>
            <person name="Miyauchi S."/>
            <person name="Thiergart T."/>
            <person name="Pickel B."/>
            <person name="Atanasova L."/>
            <person name="Karlsson M."/>
            <person name="Huettel B."/>
            <person name="Barry K.W."/>
            <person name="Haridas S."/>
            <person name="Chen C."/>
            <person name="Bauer D."/>
            <person name="Andreopoulos W."/>
            <person name="Pangilinan J."/>
            <person name="LaButti K."/>
            <person name="Riley R."/>
            <person name="Lipzen A."/>
            <person name="Clum A."/>
            <person name="Drula E."/>
            <person name="Henrissat B."/>
            <person name="Kohler A."/>
            <person name="Grigoriev I.V."/>
            <person name="Martin F.M."/>
            <person name="Hacquard S."/>
        </authorList>
    </citation>
    <scope>NUCLEOTIDE SEQUENCE</scope>
    <source>
        <strain evidence="3">MPI-SDFR-AT-0120</strain>
    </source>
</reference>